<evidence type="ECO:0000256" key="5">
    <source>
        <dbReference type="ARBA" id="ARBA00023136"/>
    </source>
</evidence>
<reference evidence="7 8" key="1">
    <citation type="submission" date="2019-06" db="EMBL/GenBank/DDBJ databases">
        <title>Wine fermentation using esterase from Monascus purpureus.</title>
        <authorList>
            <person name="Geng C."/>
            <person name="Zhang Y."/>
        </authorList>
    </citation>
    <scope>NUCLEOTIDE SEQUENCE [LARGE SCALE GENOMIC DNA]</scope>
    <source>
        <strain evidence="7">HQ1</strain>
    </source>
</reference>
<feature type="transmembrane region" description="Helical" evidence="6">
    <location>
        <begin position="119"/>
        <end position="141"/>
    </location>
</feature>
<name>A0A507QVN5_MONPU</name>
<keyword evidence="8" id="KW-1185">Reference proteome</keyword>
<gene>
    <name evidence="7" type="ORF">MPDQ_007758</name>
</gene>
<accession>A0A507QVN5</accession>
<evidence type="ECO:0000313" key="8">
    <source>
        <dbReference type="Proteomes" id="UP000319663"/>
    </source>
</evidence>
<feature type="transmembrane region" description="Helical" evidence="6">
    <location>
        <begin position="189"/>
        <end position="211"/>
    </location>
</feature>
<dbReference type="Pfam" id="PF13520">
    <property type="entry name" value="AA_permease_2"/>
    <property type="match status" value="1"/>
</dbReference>
<evidence type="ECO:0000256" key="3">
    <source>
        <dbReference type="ARBA" id="ARBA00022692"/>
    </source>
</evidence>
<keyword evidence="3 6" id="KW-0812">Transmembrane</keyword>
<protein>
    <recommendedName>
        <fullName evidence="9">Amino acid permease/ SLC12A domain-containing protein</fullName>
    </recommendedName>
</protein>
<feature type="transmembrane region" description="Helical" evidence="6">
    <location>
        <begin position="21"/>
        <end position="47"/>
    </location>
</feature>
<sequence>MEQFISEEIAQPGRRVPQVMIMTMIISFITSFSLLFALMFCISDLHAVASSQLPSMELVYQATPNKGATMFLGVWLWVVYIGSLPSQWITSGRIAWAFARDNTAPTAKFFTKIDSKLDLPVRATLATFIFVCLCGLLYLASTTAFNSIVNSSVLFLNITYVVPQAILIFRRRCTALPPRYLNLGRFGYFCNIFSVLWIVVLGVFVCLSPTVPLDVNVMGYSSIVLVGLLATVILLSYVMGRKSFEGPTIID</sequence>
<organism evidence="7 8">
    <name type="scientific">Monascus purpureus</name>
    <name type="common">Red mold</name>
    <name type="synonym">Monascus anka</name>
    <dbReference type="NCBI Taxonomy" id="5098"/>
    <lineage>
        <taxon>Eukaryota</taxon>
        <taxon>Fungi</taxon>
        <taxon>Dikarya</taxon>
        <taxon>Ascomycota</taxon>
        <taxon>Pezizomycotina</taxon>
        <taxon>Eurotiomycetes</taxon>
        <taxon>Eurotiomycetidae</taxon>
        <taxon>Eurotiales</taxon>
        <taxon>Aspergillaceae</taxon>
        <taxon>Monascus</taxon>
    </lineage>
</organism>
<proteinExistence type="predicted"/>
<comment type="subcellular location">
    <subcellularLocation>
        <location evidence="1">Membrane</location>
        <topology evidence="1">Multi-pass membrane protein</topology>
    </subcellularLocation>
</comment>
<dbReference type="InterPro" id="IPR002293">
    <property type="entry name" value="AA/rel_permease1"/>
</dbReference>
<keyword evidence="4 6" id="KW-1133">Transmembrane helix</keyword>
<evidence type="ECO:0000313" key="7">
    <source>
        <dbReference type="EMBL" id="TQB71168.1"/>
    </source>
</evidence>
<dbReference type="PANTHER" id="PTHR45649:SF11">
    <property type="entry name" value="TRANSPORTER, PUTATIVE (EUROFUNG)-RELATED"/>
    <property type="match status" value="1"/>
</dbReference>
<evidence type="ECO:0000256" key="6">
    <source>
        <dbReference type="SAM" id="Phobius"/>
    </source>
</evidence>
<feature type="transmembrane region" description="Helical" evidence="6">
    <location>
        <begin position="67"/>
        <end position="84"/>
    </location>
</feature>
<keyword evidence="2" id="KW-0813">Transport</keyword>
<dbReference type="AlphaFoldDB" id="A0A507QVN5"/>
<feature type="transmembrane region" description="Helical" evidence="6">
    <location>
        <begin position="217"/>
        <end position="238"/>
    </location>
</feature>
<evidence type="ECO:0008006" key="9">
    <source>
        <dbReference type="Google" id="ProtNLM"/>
    </source>
</evidence>
<comment type="caution">
    <text evidence="7">The sequence shown here is derived from an EMBL/GenBank/DDBJ whole genome shotgun (WGS) entry which is preliminary data.</text>
</comment>
<dbReference type="PANTHER" id="PTHR45649">
    <property type="entry name" value="AMINO-ACID PERMEASE BAT1"/>
    <property type="match status" value="1"/>
</dbReference>
<dbReference type="EMBL" id="VIFY01000087">
    <property type="protein sequence ID" value="TQB71168.1"/>
    <property type="molecule type" value="Genomic_DNA"/>
</dbReference>
<evidence type="ECO:0000256" key="1">
    <source>
        <dbReference type="ARBA" id="ARBA00004141"/>
    </source>
</evidence>
<dbReference type="GO" id="GO:0016020">
    <property type="term" value="C:membrane"/>
    <property type="evidence" value="ECO:0007669"/>
    <property type="project" value="UniProtKB-SubCell"/>
</dbReference>
<evidence type="ECO:0000256" key="2">
    <source>
        <dbReference type="ARBA" id="ARBA00022448"/>
    </source>
</evidence>
<dbReference type="Proteomes" id="UP000319663">
    <property type="component" value="Unassembled WGS sequence"/>
</dbReference>
<keyword evidence="5 6" id="KW-0472">Membrane</keyword>
<evidence type="ECO:0000256" key="4">
    <source>
        <dbReference type="ARBA" id="ARBA00022989"/>
    </source>
</evidence>
<dbReference type="STRING" id="5098.A0A507QVN5"/>
<dbReference type="GO" id="GO:0022857">
    <property type="term" value="F:transmembrane transporter activity"/>
    <property type="evidence" value="ECO:0007669"/>
    <property type="project" value="InterPro"/>
</dbReference>
<feature type="transmembrane region" description="Helical" evidence="6">
    <location>
        <begin position="147"/>
        <end position="169"/>
    </location>
</feature>
<dbReference type="Gene3D" id="1.20.1740.10">
    <property type="entry name" value="Amino acid/polyamine transporter I"/>
    <property type="match status" value="1"/>
</dbReference>